<proteinExistence type="inferred from homology"/>
<dbReference type="InterPro" id="IPR007860">
    <property type="entry name" value="DNA_mmatch_repair_MutS_con_dom"/>
</dbReference>
<sequence length="959" mass="109341">MNRIPLYFKVPAGVIHRRIYGAAQFYRSVVGRRGIAKASETDRITLSDIDLVVDTKPKPKFKKTAKKVKDISLKNDNENVIADEYTHTIPDRGAVTSDNSLTDFYLEMKEVIDKYSHRIEGEYVVLIQVGSFYELYFEQAELYANILGLTLTKKRLKRQNVSFAGFPDYKLEKYLQIIFSEGLRAVICDQKKLDFSNVICRPIDRLVTPGTVIDDGLRDYHRNNYLLAISFPEDPFKGDILNGKIGLAWCDVTLGSFYVLETNFDDLMAAITRIDPSEILVNSNFDIDQLMSGRDIPQYADLRHYYLTRFNVPTKRKHIEEFAGRFSDNKKLVTSMMDELKSKELSASKLLLHYLDECLPNYNTSFHLPTRSFPNKIMHIDPRAAQDLELTETIRDRLRVGALASIIDRTVTAPGARALNSWILMPSTDISVIKKRQKYVSMLIKYGDFTEELVIILRKTSDISRIIRRVDNNRAELSEYIDLSTTILLLEEIYKRAKEFSELLGLLFPLYEEFNKTPEFHKLALLIKNTIDPLVCSKIDTRYNRFRLDTDITRKTWSIQPGASQRLHTLRNKYDGYMKDYDLMIQKLKIQLEDFGYTGNLELIRHYRTGEFLVELKSSSKALSCVVEKSLYKHKEKTKSSVKLFVPEWELLGKKMIKLEGDIVLEESVVMIDLERKIFSMAEPLRNVSPIIEFLDTTQSFANMAKEKNLVCPIVDNSTEFDVVDGRHLVVEEGLRGRSSGVENFTSNSCHLDSGKAWIITGPNMGGKSTFLRQNALIAILAQMGSFVPATSARIGIIDKIFTRVGSSDSIFKNQSTFMVEMNETAIILRESTDKSLVIVDELGRGTSTQEGVAIAFASLLTMVKKNHSKVLFATHFGPELSSMIDSCSDLNEGTEFYCTELKSIATDDIPIDERIIFNHKLKKGLSMYSHALEIAQLAGFPKSTLRIAKENLPENYIK</sequence>
<dbReference type="NCBIfam" id="NF003810">
    <property type="entry name" value="PRK05399.1"/>
    <property type="match status" value="1"/>
</dbReference>
<dbReference type="Gene3D" id="1.10.1420.10">
    <property type="match status" value="2"/>
</dbReference>
<dbReference type="GO" id="GO:0005634">
    <property type="term" value="C:nucleus"/>
    <property type="evidence" value="ECO:0007669"/>
    <property type="project" value="TreeGrafter"/>
</dbReference>
<comment type="function">
    <text evidence="7">Component of the post-replicative DNA mismatch repair system (MMR). Heterodimerizes with MSH2 to form MutS beta, which binds to DNA mismatches thereby initiating DNA repair. MSH3 provides substrate-binding and substrate specificity to the complex. When bound, the MutS beta heterodimer bends the DNA helix and shields approximately 20 base pairs. Acts mainly to repair insertion-deletion loops (IDLs) from 2 to 13 nucleotides in size, but can also repair base-base and single insertion-deletion mismatches that occur during replication. After mismatch binding, forms a ternary complex with the MutL alpha heterodimer, which is thought to be responsible for directing the downstream MMR events, including strand discrimination, excision, and resynthesis. ATP binding and hydrolysis play a pivotal role in mismatch repair functions.</text>
</comment>
<dbReference type="Pfam" id="PF05192">
    <property type="entry name" value="MutS_III"/>
    <property type="match status" value="1"/>
</dbReference>
<evidence type="ECO:0000256" key="6">
    <source>
        <dbReference type="ARBA" id="ARBA00023204"/>
    </source>
</evidence>
<dbReference type="GO" id="GO:0005739">
    <property type="term" value="C:mitochondrion"/>
    <property type="evidence" value="ECO:0007669"/>
    <property type="project" value="TreeGrafter"/>
</dbReference>
<dbReference type="KEGG" id="bnn:FOA43_003620"/>
<evidence type="ECO:0000256" key="2">
    <source>
        <dbReference type="ARBA" id="ARBA00022741"/>
    </source>
</evidence>
<gene>
    <name evidence="10" type="ORF">FOA43_003620</name>
</gene>
<evidence type="ECO:0000256" key="4">
    <source>
        <dbReference type="ARBA" id="ARBA00022840"/>
    </source>
</evidence>
<dbReference type="GO" id="GO:0005524">
    <property type="term" value="F:ATP binding"/>
    <property type="evidence" value="ECO:0007669"/>
    <property type="project" value="UniProtKB-KW"/>
</dbReference>
<dbReference type="AlphaFoldDB" id="A0A875SBF9"/>
<name>A0A875SBF9_EENNA</name>
<dbReference type="InterPro" id="IPR007695">
    <property type="entry name" value="DNA_mismatch_repair_MutS-lik_N"/>
</dbReference>
<organism evidence="10 11">
    <name type="scientific">Eeniella nana</name>
    <name type="common">Yeast</name>
    <name type="synonym">Brettanomyces nanus</name>
    <dbReference type="NCBI Taxonomy" id="13502"/>
    <lineage>
        <taxon>Eukaryota</taxon>
        <taxon>Fungi</taxon>
        <taxon>Dikarya</taxon>
        <taxon>Ascomycota</taxon>
        <taxon>Saccharomycotina</taxon>
        <taxon>Pichiomycetes</taxon>
        <taxon>Pichiales</taxon>
        <taxon>Pichiaceae</taxon>
        <taxon>Brettanomyces</taxon>
    </lineage>
</organism>
<dbReference type="PANTHER" id="PTHR11361:SF34">
    <property type="entry name" value="DNA MISMATCH REPAIR PROTEIN MSH1, MITOCHONDRIAL"/>
    <property type="match status" value="1"/>
</dbReference>
<dbReference type="Gene3D" id="3.40.1170.10">
    <property type="entry name" value="DNA repair protein MutS, domain I"/>
    <property type="match status" value="1"/>
</dbReference>
<dbReference type="SUPFAM" id="SSF55271">
    <property type="entry name" value="DNA repair protein MutS, domain I"/>
    <property type="match status" value="1"/>
</dbReference>
<dbReference type="InterPro" id="IPR027417">
    <property type="entry name" value="P-loop_NTPase"/>
</dbReference>
<dbReference type="InterPro" id="IPR036678">
    <property type="entry name" value="MutS_con_dom_sf"/>
</dbReference>
<reference evidence="10" key="1">
    <citation type="submission" date="2020-10" db="EMBL/GenBank/DDBJ databases">
        <authorList>
            <person name="Roach M.J.R."/>
        </authorList>
    </citation>
    <scope>NUCLEOTIDE SEQUENCE</scope>
    <source>
        <strain evidence="10">CBS 1945</strain>
    </source>
</reference>
<dbReference type="SUPFAM" id="SSF53150">
    <property type="entry name" value="DNA repair protein MutS, domain II"/>
    <property type="match status" value="1"/>
</dbReference>
<keyword evidence="5" id="KW-0238">DNA-binding</keyword>
<evidence type="ECO:0000259" key="9">
    <source>
        <dbReference type="PROSITE" id="PS00486"/>
    </source>
</evidence>
<comment type="subunit">
    <text evidence="8">Heterodimer consisting of MSH2-MSH3 (MutS beta). Forms a ternary complex with MutL alpha (MLH1-PMS1).</text>
</comment>
<keyword evidence="2" id="KW-0547">Nucleotide-binding</keyword>
<dbReference type="GO" id="GO:0043504">
    <property type="term" value="P:mitochondrial DNA repair"/>
    <property type="evidence" value="ECO:0007669"/>
    <property type="project" value="TreeGrafter"/>
</dbReference>
<dbReference type="PANTHER" id="PTHR11361">
    <property type="entry name" value="DNA MISMATCH REPAIR PROTEIN MUTS FAMILY MEMBER"/>
    <property type="match status" value="1"/>
</dbReference>
<dbReference type="SMART" id="SM00534">
    <property type="entry name" value="MUTSac"/>
    <property type="match status" value="1"/>
</dbReference>
<dbReference type="InterPro" id="IPR000432">
    <property type="entry name" value="DNA_mismatch_repair_MutS_C"/>
</dbReference>
<dbReference type="RefSeq" id="XP_038779799.1">
    <property type="nucleotide sequence ID" value="XM_038923871.1"/>
</dbReference>
<keyword evidence="4" id="KW-0067">ATP-binding</keyword>
<dbReference type="EMBL" id="CP064815">
    <property type="protein sequence ID" value="QPG76234.1"/>
    <property type="molecule type" value="Genomic_DNA"/>
</dbReference>
<dbReference type="Pfam" id="PF05188">
    <property type="entry name" value="MutS_II"/>
    <property type="match status" value="1"/>
</dbReference>
<evidence type="ECO:0000256" key="3">
    <source>
        <dbReference type="ARBA" id="ARBA00022763"/>
    </source>
</evidence>
<evidence type="ECO:0000313" key="10">
    <source>
        <dbReference type="EMBL" id="QPG76234.1"/>
    </source>
</evidence>
<dbReference type="GeneID" id="62197020"/>
<keyword evidence="3" id="KW-0227">DNA damage</keyword>
<dbReference type="GO" id="GO:0030983">
    <property type="term" value="F:mismatched DNA binding"/>
    <property type="evidence" value="ECO:0007669"/>
    <property type="project" value="InterPro"/>
</dbReference>
<evidence type="ECO:0000313" key="11">
    <source>
        <dbReference type="Proteomes" id="UP000662931"/>
    </source>
</evidence>
<dbReference type="Proteomes" id="UP000662931">
    <property type="component" value="Chromosome 4"/>
</dbReference>
<dbReference type="Pfam" id="PF00488">
    <property type="entry name" value="MutS_V"/>
    <property type="match status" value="1"/>
</dbReference>
<evidence type="ECO:0000256" key="5">
    <source>
        <dbReference type="ARBA" id="ARBA00023125"/>
    </source>
</evidence>
<evidence type="ECO:0000256" key="8">
    <source>
        <dbReference type="ARBA" id="ARBA00025902"/>
    </source>
</evidence>
<dbReference type="Pfam" id="PF01624">
    <property type="entry name" value="MutS_I"/>
    <property type="match status" value="1"/>
</dbReference>
<dbReference type="SUPFAM" id="SSF52540">
    <property type="entry name" value="P-loop containing nucleoside triphosphate hydrolases"/>
    <property type="match status" value="1"/>
</dbReference>
<keyword evidence="6" id="KW-0234">DNA repair</keyword>
<dbReference type="Gene3D" id="3.40.50.300">
    <property type="entry name" value="P-loop containing nucleotide triphosphate hydrolases"/>
    <property type="match status" value="1"/>
</dbReference>
<dbReference type="SMART" id="SM00533">
    <property type="entry name" value="MUTSd"/>
    <property type="match status" value="1"/>
</dbReference>
<dbReference type="SUPFAM" id="SSF48334">
    <property type="entry name" value="DNA repair protein MutS, domain III"/>
    <property type="match status" value="1"/>
</dbReference>
<dbReference type="InterPro" id="IPR007696">
    <property type="entry name" value="DNA_mismatch_repair_MutS_core"/>
</dbReference>
<dbReference type="PROSITE" id="PS00486">
    <property type="entry name" value="DNA_MISMATCH_REPAIR_2"/>
    <property type="match status" value="1"/>
</dbReference>
<accession>A0A875SBF9</accession>
<dbReference type="OrthoDB" id="2534523at2759"/>
<dbReference type="InterPro" id="IPR016151">
    <property type="entry name" value="DNA_mismatch_repair_MutS_N"/>
</dbReference>
<keyword evidence="11" id="KW-1185">Reference proteome</keyword>
<dbReference type="Gene3D" id="3.30.420.110">
    <property type="entry name" value="MutS, connector domain"/>
    <property type="match status" value="1"/>
</dbReference>
<dbReference type="InterPro" id="IPR036187">
    <property type="entry name" value="DNA_mismatch_repair_MutS_sf"/>
</dbReference>
<dbReference type="GO" id="GO:0006298">
    <property type="term" value="P:mismatch repair"/>
    <property type="evidence" value="ECO:0007669"/>
    <property type="project" value="InterPro"/>
</dbReference>
<protein>
    <recommendedName>
        <fullName evidence="9">DNA mismatch repair proteins mutS family domain-containing protein</fullName>
    </recommendedName>
</protein>
<evidence type="ECO:0000256" key="7">
    <source>
        <dbReference type="ARBA" id="ARBA00025373"/>
    </source>
</evidence>
<dbReference type="InterPro" id="IPR017261">
    <property type="entry name" value="DNA_mismatch_repair_MutS/MSH"/>
</dbReference>
<evidence type="ECO:0000256" key="1">
    <source>
        <dbReference type="ARBA" id="ARBA00006271"/>
    </source>
</evidence>
<comment type="similarity">
    <text evidence="1">Belongs to the DNA mismatch repair MutS family.</text>
</comment>
<dbReference type="InterPro" id="IPR045076">
    <property type="entry name" value="MutS"/>
</dbReference>
<feature type="domain" description="DNA mismatch repair proteins mutS family" evidence="9">
    <location>
        <begin position="836"/>
        <end position="852"/>
    </location>
</feature>
<dbReference type="GO" id="GO:0140664">
    <property type="term" value="F:ATP-dependent DNA damage sensor activity"/>
    <property type="evidence" value="ECO:0007669"/>
    <property type="project" value="InterPro"/>
</dbReference>
<dbReference type="PIRSF" id="PIRSF037677">
    <property type="entry name" value="DNA_mis_repair_Msh6"/>
    <property type="match status" value="1"/>
</dbReference>